<reference evidence="8 9" key="1">
    <citation type="submission" date="2015-09" db="EMBL/GenBank/DDBJ databases">
        <title>Genome sequence, genome mining and natural product profiling of a biocontrol bacterium Streptomyces malaysiensis F913.</title>
        <authorList>
            <person name="Xu Y."/>
            <person name="Wei J."/>
            <person name="Xie J."/>
            <person name="Li T."/>
            <person name="Zhou Z."/>
        </authorList>
    </citation>
    <scope>NUCLEOTIDE SEQUENCE [LARGE SCALE GENOMIC DNA]</scope>
    <source>
        <strain evidence="8 9">F913</strain>
    </source>
</reference>
<dbReference type="GO" id="GO:0140359">
    <property type="term" value="F:ABC-type transporter activity"/>
    <property type="evidence" value="ECO:0007669"/>
    <property type="project" value="InterPro"/>
</dbReference>
<keyword evidence="3 6" id="KW-1133">Transmembrane helix</keyword>
<dbReference type="EMBL" id="LJIW01000002">
    <property type="protein sequence ID" value="PNG90139.1"/>
    <property type="molecule type" value="Genomic_DNA"/>
</dbReference>
<dbReference type="InterPro" id="IPR000412">
    <property type="entry name" value="ABC_2_transport"/>
</dbReference>
<gene>
    <name evidence="8" type="ORF">SMF913_25604</name>
</gene>
<feature type="transmembrane region" description="Helical" evidence="6">
    <location>
        <begin position="141"/>
        <end position="164"/>
    </location>
</feature>
<comment type="caution">
    <text evidence="8">The sequence shown here is derived from an EMBL/GenBank/DDBJ whole genome shotgun (WGS) entry which is preliminary data.</text>
</comment>
<evidence type="ECO:0000256" key="6">
    <source>
        <dbReference type="RuleBase" id="RU361157"/>
    </source>
</evidence>
<evidence type="ECO:0000256" key="5">
    <source>
        <dbReference type="ARBA" id="ARBA00023251"/>
    </source>
</evidence>
<keyword evidence="4 6" id="KW-0472">Membrane</keyword>
<dbReference type="PANTHER" id="PTHR43229">
    <property type="entry name" value="NODULATION PROTEIN J"/>
    <property type="match status" value="1"/>
</dbReference>
<dbReference type="Proteomes" id="UP000236520">
    <property type="component" value="Unassembled WGS sequence"/>
</dbReference>
<comment type="subcellular location">
    <subcellularLocation>
        <location evidence="6">Cell membrane</location>
        <topology evidence="6">Multi-pass membrane protein</topology>
    </subcellularLocation>
    <subcellularLocation>
        <location evidence="1">Membrane</location>
        <topology evidence="1">Multi-pass membrane protein</topology>
    </subcellularLocation>
</comment>
<keyword evidence="6" id="KW-0813">Transport</keyword>
<evidence type="ECO:0000313" key="9">
    <source>
        <dbReference type="Proteomes" id="UP000236520"/>
    </source>
</evidence>
<dbReference type="GO" id="GO:0046677">
    <property type="term" value="P:response to antibiotic"/>
    <property type="evidence" value="ECO:0007669"/>
    <property type="project" value="UniProtKB-KW"/>
</dbReference>
<evidence type="ECO:0000313" key="8">
    <source>
        <dbReference type="EMBL" id="PNG90139.1"/>
    </source>
</evidence>
<feature type="domain" description="ABC transmembrane type-2" evidence="7">
    <location>
        <begin position="26"/>
        <end position="262"/>
    </location>
</feature>
<evidence type="ECO:0000256" key="3">
    <source>
        <dbReference type="ARBA" id="ARBA00022989"/>
    </source>
</evidence>
<comment type="similarity">
    <text evidence="6">Belongs to the ABC-2 integral membrane protein family.</text>
</comment>
<dbReference type="InterPro" id="IPR047817">
    <property type="entry name" value="ABC2_TM_bact-type"/>
</dbReference>
<dbReference type="Pfam" id="PF01061">
    <property type="entry name" value="ABC2_membrane"/>
    <property type="match status" value="1"/>
</dbReference>
<accession>A0A2J7YQE8</accession>
<dbReference type="InterPro" id="IPR051784">
    <property type="entry name" value="Nod_factor_ABC_transporter"/>
</dbReference>
<feature type="transmembrane region" description="Helical" evidence="6">
    <location>
        <begin position="237"/>
        <end position="259"/>
    </location>
</feature>
<dbReference type="AlphaFoldDB" id="A0A2J7YQE8"/>
<protein>
    <recommendedName>
        <fullName evidence="6">Transport permease protein</fullName>
    </recommendedName>
</protein>
<dbReference type="PRINTS" id="PR00164">
    <property type="entry name" value="ABC2TRNSPORT"/>
</dbReference>
<keyword evidence="9" id="KW-1185">Reference proteome</keyword>
<keyword evidence="6" id="KW-1003">Cell membrane</keyword>
<dbReference type="PANTHER" id="PTHR43229:SF2">
    <property type="entry name" value="NODULATION PROTEIN J"/>
    <property type="match status" value="1"/>
</dbReference>
<feature type="transmembrane region" description="Helical" evidence="6">
    <location>
        <begin position="28"/>
        <end position="48"/>
    </location>
</feature>
<evidence type="ECO:0000256" key="2">
    <source>
        <dbReference type="ARBA" id="ARBA00022692"/>
    </source>
</evidence>
<feature type="transmembrane region" description="Helical" evidence="6">
    <location>
        <begin position="60"/>
        <end position="83"/>
    </location>
</feature>
<evidence type="ECO:0000256" key="1">
    <source>
        <dbReference type="ARBA" id="ARBA00004141"/>
    </source>
</evidence>
<dbReference type="PROSITE" id="PS51012">
    <property type="entry name" value="ABC_TM2"/>
    <property type="match status" value="1"/>
</dbReference>
<sequence length="265" mass="27897">MAVMELVSDVSALFGRHMRHLARIPEKLLSVTLMPVAYVVVFGVLFGSAISVPGSDYRSYLMAGIFTQMMLTNVGNTALGVAGDLGNGVVDRFRSLPMSRSAVLIGRTLADVALAVIACVAMAVVGYLIGWRVHNGIPRAIAGFGILLLLGYAMSWLGALIGLLARSAEAVNSIAFMLVMPLTFLSNAFIPLNGLPGWLRLLCEWNPVSAVVAACRELFGNTSTGTGKSALPVQYPIPLSLALIALLLAIVVPAAVGAYRKAAAR</sequence>
<keyword evidence="5" id="KW-0046">Antibiotic resistance</keyword>
<evidence type="ECO:0000256" key="4">
    <source>
        <dbReference type="ARBA" id="ARBA00023136"/>
    </source>
</evidence>
<organism evidence="8 9">
    <name type="scientific">Streptomyces malaysiensis</name>
    <dbReference type="NCBI Taxonomy" id="92644"/>
    <lineage>
        <taxon>Bacteria</taxon>
        <taxon>Bacillati</taxon>
        <taxon>Actinomycetota</taxon>
        <taxon>Actinomycetes</taxon>
        <taxon>Kitasatosporales</taxon>
        <taxon>Streptomycetaceae</taxon>
        <taxon>Streptomyces</taxon>
        <taxon>Streptomyces violaceusniger group</taxon>
    </lineage>
</organism>
<evidence type="ECO:0000259" key="7">
    <source>
        <dbReference type="PROSITE" id="PS51012"/>
    </source>
</evidence>
<name>A0A2J7YQE8_STRMQ</name>
<dbReference type="InterPro" id="IPR013525">
    <property type="entry name" value="ABC2_TM"/>
</dbReference>
<feature type="transmembrane region" description="Helical" evidence="6">
    <location>
        <begin position="171"/>
        <end position="190"/>
    </location>
</feature>
<feature type="transmembrane region" description="Helical" evidence="6">
    <location>
        <begin position="104"/>
        <end position="129"/>
    </location>
</feature>
<dbReference type="GO" id="GO:0043190">
    <property type="term" value="C:ATP-binding cassette (ABC) transporter complex"/>
    <property type="evidence" value="ECO:0007669"/>
    <property type="project" value="InterPro"/>
</dbReference>
<proteinExistence type="inferred from homology"/>
<dbReference type="PIRSF" id="PIRSF006648">
    <property type="entry name" value="DrrB"/>
    <property type="match status" value="1"/>
</dbReference>
<keyword evidence="2 6" id="KW-0812">Transmembrane</keyword>